<evidence type="ECO:0000259" key="5">
    <source>
        <dbReference type="PROSITE" id="PS50994"/>
    </source>
</evidence>
<keyword evidence="7" id="KW-1185">Reference proteome</keyword>
<feature type="region of interest" description="Disordered" evidence="3">
    <location>
        <begin position="1509"/>
        <end position="1552"/>
    </location>
</feature>
<dbReference type="InterPro" id="IPR012337">
    <property type="entry name" value="RNaseH-like_sf"/>
</dbReference>
<dbReference type="GO" id="GO:0003676">
    <property type="term" value="F:nucleic acid binding"/>
    <property type="evidence" value="ECO:0007669"/>
    <property type="project" value="InterPro"/>
</dbReference>
<dbReference type="GO" id="GO:0015074">
    <property type="term" value="P:DNA integration"/>
    <property type="evidence" value="ECO:0007669"/>
    <property type="project" value="InterPro"/>
</dbReference>
<dbReference type="CDD" id="cd09272">
    <property type="entry name" value="RNase_HI_RT_Ty1"/>
    <property type="match status" value="1"/>
</dbReference>
<name>A0A1Q9DGD9_SYMMI</name>
<dbReference type="Gene3D" id="3.30.420.10">
    <property type="entry name" value="Ribonuclease H-like superfamily/Ribonuclease H"/>
    <property type="match status" value="1"/>
</dbReference>
<keyword evidence="1" id="KW-0862">Zinc</keyword>
<keyword evidence="2" id="KW-0175">Coiled coil</keyword>
<feature type="compositionally biased region" description="Basic and acidic residues" evidence="3">
    <location>
        <begin position="3085"/>
        <end position="3096"/>
    </location>
</feature>
<feature type="compositionally biased region" description="Low complexity" evidence="3">
    <location>
        <begin position="1524"/>
        <end position="1534"/>
    </location>
</feature>
<feature type="coiled-coil region" evidence="2">
    <location>
        <begin position="215"/>
        <end position="278"/>
    </location>
</feature>
<gene>
    <name evidence="6" type="primary">GIP</name>
    <name evidence="6" type="ORF">AK812_SmicGene23746</name>
</gene>
<feature type="region of interest" description="Disordered" evidence="3">
    <location>
        <begin position="2178"/>
        <end position="2203"/>
    </location>
</feature>
<protein>
    <submittedName>
        <fullName evidence="6">Copia protein</fullName>
    </submittedName>
</protein>
<dbReference type="InterPro" id="IPR001584">
    <property type="entry name" value="Integrase_cat-core"/>
</dbReference>
<evidence type="ECO:0000256" key="1">
    <source>
        <dbReference type="PROSITE-ProRule" id="PRU00723"/>
    </source>
</evidence>
<feature type="compositionally biased region" description="Low complexity" evidence="3">
    <location>
        <begin position="4567"/>
        <end position="4578"/>
    </location>
</feature>
<reference evidence="6 7" key="1">
    <citation type="submission" date="2016-02" db="EMBL/GenBank/DDBJ databases">
        <title>Genome analysis of coral dinoflagellate symbionts highlights evolutionary adaptations to a symbiotic lifestyle.</title>
        <authorList>
            <person name="Aranda M."/>
            <person name="Li Y."/>
            <person name="Liew Y.J."/>
            <person name="Baumgarten S."/>
            <person name="Simakov O."/>
            <person name="Wilson M."/>
            <person name="Piel J."/>
            <person name="Ashoor H."/>
            <person name="Bougouffa S."/>
            <person name="Bajic V.B."/>
            <person name="Ryu T."/>
            <person name="Ravasi T."/>
            <person name="Bayer T."/>
            <person name="Micklem G."/>
            <person name="Kim H."/>
            <person name="Bhak J."/>
            <person name="Lajeunesse T.C."/>
            <person name="Voolstra C.R."/>
        </authorList>
    </citation>
    <scope>NUCLEOTIDE SEQUENCE [LARGE SCALE GENOMIC DNA]</scope>
    <source>
        <strain evidence="6 7">CCMP2467</strain>
    </source>
</reference>
<dbReference type="GO" id="GO:0008270">
    <property type="term" value="F:zinc ion binding"/>
    <property type="evidence" value="ECO:0007669"/>
    <property type="project" value="UniProtKB-KW"/>
</dbReference>
<feature type="region of interest" description="Disordered" evidence="3">
    <location>
        <begin position="4554"/>
        <end position="4578"/>
    </location>
</feature>
<feature type="compositionally biased region" description="Basic and acidic residues" evidence="3">
    <location>
        <begin position="1535"/>
        <end position="1552"/>
    </location>
</feature>
<dbReference type="SUPFAM" id="SSF53098">
    <property type="entry name" value="Ribonuclease H-like"/>
    <property type="match status" value="1"/>
</dbReference>
<feature type="region of interest" description="Disordered" evidence="3">
    <location>
        <begin position="3072"/>
        <end position="3179"/>
    </location>
</feature>
<dbReference type="Gene3D" id="4.10.1000.10">
    <property type="entry name" value="Zinc finger, CCCH-type"/>
    <property type="match status" value="1"/>
</dbReference>
<evidence type="ECO:0000313" key="6">
    <source>
        <dbReference type="EMBL" id="OLP94256.1"/>
    </source>
</evidence>
<comment type="caution">
    <text evidence="6">The sequence shown here is derived from an EMBL/GenBank/DDBJ whole genome shotgun (WGS) entry which is preliminary data.</text>
</comment>
<dbReference type="InterPro" id="IPR000571">
    <property type="entry name" value="Znf_CCCH"/>
</dbReference>
<keyword evidence="1" id="KW-0479">Metal-binding</keyword>
<feature type="domain" description="Integrase catalytic" evidence="5">
    <location>
        <begin position="2750"/>
        <end position="2925"/>
    </location>
</feature>
<dbReference type="PROSITE" id="PS50103">
    <property type="entry name" value="ZF_C3H1"/>
    <property type="match status" value="1"/>
</dbReference>
<feature type="compositionally biased region" description="Basic and acidic residues" evidence="3">
    <location>
        <begin position="3106"/>
        <end position="3124"/>
    </location>
</feature>
<dbReference type="InterPro" id="IPR036397">
    <property type="entry name" value="RNaseH_sf"/>
</dbReference>
<feature type="compositionally biased region" description="Basic and acidic residues" evidence="3">
    <location>
        <begin position="4554"/>
        <end position="4563"/>
    </location>
</feature>
<feature type="compositionally biased region" description="Basic and acidic residues" evidence="3">
    <location>
        <begin position="2712"/>
        <end position="2721"/>
    </location>
</feature>
<dbReference type="PROSITE" id="PS50994">
    <property type="entry name" value="INTEGRASE"/>
    <property type="match status" value="1"/>
</dbReference>
<feature type="coiled-coil region" evidence="2">
    <location>
        <begin position="2287"/>
        <end position="2314"/>
    </location>
</feature>
<proteinExistence type="predicted"/>
<dbReference type="SMART" id="SM00356">
    <property type="entry name" value="ZnF_C3H1"/>
    <property type="match status" value="1"/>
</dbReference>
<evidence type="ECO:0000259" key="4">
    <source>
        <dbReference type="PROSITE" id="PS50103"/>
    </source>
</evidence>
<feature type="region of interest" description="Disordered" evidence="3">
    <location>
        <begin position="2511"/>
        <end position="2541"/>
    </location>
</feature>
<feature type="region of interest" description="Disordered" evidence="3">
    <location>
        <begin position="1892"/>
        <end position="1912"/>
    </location>
</feature>
<dbReference type="EMBL" id="LSRX01000550">
    <property type="protein sequence ID" value="OLP94256.1"/>
    <property type="molecule type" value="Genomic_DNA"/>
</dbReference>
<sequence>MVDLWQYCLKELFKDLEMLALKPKRRKNIDKLKAHLLTVVQELNRAGHAADLAYYYMSVQPELMKECVVIMGVAGDIDEDLLNDSGDASPEKIMAALQAKLDAAHERIEELTDEVTDLKKRLKQKTEESEDRWGHWQRSKMQGEEAMQRLDETTRSLMMVLEREGKLAAAYNDLYARHNRARKLMIYKGTHLMRDRLFLRNKTENLFYGFHGFCAVLQQEKEERIRRELEEMRDSVEFALRNEVRWLLSENTLCNASAKRLTEETNRLKLDRRALAKRLLYKQRPYEPNEYLLWTWEMWQSLRGALRLEKSLEREKATVAAVNQQFTWTSRQMVPLMDFMDQLRMDVVKEQMQGDIVRRELVAASARQFAALADQLRLQRAQELDMLLRLRDLENEAKDERIAVLEREIAEDKHIHALKGMIVDLETNLRRALDRRKQRSYVVPPANGPRCVQCGRETSFRGWKLPPDGLTRSASEALLGTFVCRPLPLCDLAAGPADEDLVPGAKPQDESDAGLARGREGGEVYGSLAMRCECAAGHASFTSCIVRVLTHSPCFLASEKGEHHQHQLEMLLNSLSHFRAFEPAAGEQFDPVTGILEDLGLLSVFPAVPSEVWAPEGLKRWGEGSYHLKVKKEKEQSARKEKRQREGLVAAANGALATPSPARAPTAFAELPKVKKPRRATTGGIAWALSEIRTALELITDVEGVRELLDRFPECILVGGIAARRPLRSGKDDLGTLEGAETERWLQEVQRSVQQALGSRLKSERLRMRLSSADTVMRLSSMYICISTMVLAFHCRVLSMMLLVQAVDAHAVDSCAGGVSLLQNSLHVQSRARGLQRATKPWETYLYYVGTHHKAGSQLTRNTMKWALDFLGANYSCQEHHFQHATLTTVGGHNKCAVSSDCRIHWDNVATQERVQSNRELAGAGGMKFAHALRDPKTMLASSYCYHHRGEEYGNPIAPWPDIMYMGPLEGLHAVYDGMMNIFQNMVKIYTNSEADTYHSRYEDMTESSESFDTHVKALFDFMFEDLITPEEHEAIRKRAKKEDLNRGENGLSAGKNHTNSEECEAHALAVLEQSPDIYQPIQELFCSCEPGIPKELDCCANLDLMHLPEKCPTFPEAKIEDIRLRYLASAGNLLVCLEPGPPLDLCRRFDPELRRTVLVGAAASQVNRGGDDLLPASVLCGPDAASSLEERFAKLCRDRAPQWLASLEKLELRLSKSSQEAREIEQKEHAGEVLTKARSAGFSFGRALQEELVEFASAAARGHCGAGDFLLGKDAASSAADLFVLFGGVEGYAKYLRDQVKISGADVALNGGAAWRRLLAELEVAVRLAHPPEESIKSIAQAAICAGGTGVHGHQRWEAPAAAEHVTGIAGEELSEVALYASKNQRLFLEDMEALWKEPPGPRLSIAFEPILRRVRYVAARVIWLLRHQKLAVSEWMSFLAEGPGARINSPLFSQHLGVLRSSPVVRDLVFGAFDDAVGAVGEQLLKNLTGTLTAACINPEIMLRPRTEPDLVPKDKAPPAPEASSPASTEAATKGEAKSSGRSGRDEVDQFHMPSMIQRLTFYRGSGIKVPSRRGRHVERDVEILLRMLEATPSYRDWCAPLIQTSKSGALLWAGFWDGDESGRGTLQALEEFARMVDHDPVHPNTYIGRAVRNQDDFQSCFKDGSKPAKRAMHHFWTYTRFAFVTGMAMKDQRCIIAVVIKPMEGERPLQDSVLALYEAPSIGAAAHRFGWRPLLLVVDLLGTCSKTMPFLMENAMEGWQRMKYSYTHISGLRLDKVECIPCPPPRCSLNQELANQARRRVSAEMARRSGPSGGWDMSSDEEWGDWANRPPPAAIPLSAAVVSSFGCQAPAERPSSSTGAALEVEPVVRSKTGRPVHFGPQTSHVTQLRERQAAEQARRKAEKERKDADVAAAKSLLAAKKPHRKGKMTAAEKDARKRARQLLRACEKKGREGVGGDVEVWAHERDGPVLLQNVALAGFGQKSFDIRKSVWDGDRVFEAKDVASVESLLRAAISAACRERAPRRTIAAIAAAVTTALVTAAASHARDPKEPTGNLAPNGVQEGAMSGTRDKLEQDLRAARAAKRRLKRQRKRQADRVAKAETLEVTGTIANTKPIAKTWEEAAQIALASAGRRKAEDDLDADESGTSMSMDTVGTRRPVVDPIFLTRLHNERADDRHFTRPSLSSRDGRAAEGKGSKGTKVQDVVTLQLQRAFATLAGILATQAVAFADAALTAFCRREVDEAMNRIDFSPEQRKVLEERHGELLEVSKQAEQVAEVLLPERTREEHMVTVSELQEQNDELQVKEAEVIKLPEFPTPESYRSWKTAVREKIRAASDNPDEAFEWILEVYRSGASHDTLRNPGKFVTLDTKLLEALTTCSRGELARDILIYKETEAAKDVAVRGRQVLYLFDQYFKTNEEVGSLYSVEDLLKVRLINDDLSTFLSNWESVMSGLSHTPDETTLRDIFLRELRQSKRLKYDLEIYDRAKEGSDQHTYAFLKNSIREMLTRERKRKNRDRIARSHGDKYGAAASPRSTSPSHRGVCYDFLKGTCKRGKNCPFLHKKRQQTPQKPDDLWVQMIAVEPEGKGRHTDRQIRTTSVAYHRQRVPVIGENAIASPATGNKAINGPVLRVLDPAIETALTKDPYPKHVVRTTWVFTKKWTELEKDLDIRMLENRVAKLPDPAILSITIFKRPEDDPEPEADSEAEAEPEPKDEKRSAQLKLEAESIEHKFTHRPKNPYCKVCQKAKMLAPHARKRGGSSTIMAKKFGDHVTIDHIITRDLRDFGIEGEKVALVVKDVCTNFRYVYPSSTKDGEQVYENLLHYFQVDDDVGIIYSDNAPELEDATRKFKIRHNTSRPYADESKSVIEREIRTILEGTRANLTQAGIPEKLWPYAAQHHAMALNLSRRLDTGRIPWTERFGEDFNGRLVPFGAKVLFWNNPKQNITDASKFAPKGEDGVFLGYHIQPGFIWRQEYLVAPLKGSRDAIENDDLKVIRAKRMELPIGDVIFPLSESEVSDRRPPSLDDQNCFVQDAGCKGFQPVDDAPESPDLDDIFDSGIDLYEELAKMRKASSEVVPVPDGDEPPKDKDSKELSSDATSPAEAEATKPKPKEVAKPPPRPHDPTVMPDGTPVPKGYNFDGVRLVRNKKGSQRPPDTSSEDWHSMSAGQREADKERYQAKLRREAAAREQAERDAAPAMPVVQSAVEPHRERIASLYWQKLDAINREQHALVARVVNQAEIDRTPEAKTAMDKEWQKLVDKSCWLHTKVREYRDVVADVVSRGIKAHFGRVFEICSLKGDELPPGHPDRKWKGRSVFQGNRVSDEHNDHAIFAELGSSPASMEAAKVIDVFGSQPGYSKQQADARQAYTQALFKGIETWVRLPRNRWPKEWGTKFQDPVVPLRLALYGHPDSGGIWEKHCEDQLRTVGWVAVLPEIWQSIFYHPELDLLLVIYVDDFKMAGPTNNLAKGWKLIESVIDMDPPEPFGRYFGCNHFEKTGVKLPRSAHPFAYVFDKKTAAPARGNPRPQVREDYWEVDPELGAVVRHHVYPRKRLYVPTTGDVEKFPGLSESRFTDIDEGPIVEDDTLSPNIPKYEDWWTGRTVFPLNGTSAESIRHALAASKGKPSRSKAEAKKEAKVSQFRGTDTICQDSVPSMEKPVNVMTYDMRDFLISCVDRYCQLAKVNKQSLATVPTPFSENRVAKPLEENEPTGRLQPIASKVLMKILFAARMARWDLLRATQSLASRVTKWGKDCDAALHRLVCYINSSLDVRMQGFIGDRINECKLWLFCDADWSGEHDRKSTSGCAMYLVGPNTYYPLNAFSKKQTSITMSSTESEVVSANHGVRAQGLPSLSLWIFLWRQVEIDPANHKVRPKTPCPVKIDGVVARVDPELDEIRYGENSGGRTIANLQGLNVGLSDKFQIQFLEDNQATITIVTKGDSEKMRHTDRTQNISFGWLKQQFEVKHFNMVNVDTSEQVADVFTKPFAEKAKWLHALRLINHLDCPEVAPKKGKDSDSHLIAKPLVTAPSIGRPDIESASAQFLGAKDFSYKALQSLAELLPTKVSRRRKSKLTTSDESYYHNWGFFSFSGMQGITTIARRYPKACRYINEWIAKQACPCAAGLKTSPRTMATGIDRPAAPLTVYHQGDTARLEWLHSLMWCAVFGDELSQTTSEDYTSTIAAVYAEKPPQIAAQVTFAGSANSDQFPTIRKLAEVSDEGLARIQPGDSRGRERGLIVVSDSTTVFMAGKRTFCDLAPDFQELRTGNGILSHYQYLEYAPIWGAALPSIVDKVHELVGRIAQQSSRPQALAVDIIVVWMGNELVGRRGVFVDPNVPKWNQTAENMQATGIWRDVASKVCGQIQRLAALKGRPCINSVQLLGDAYPADYKLPPEYRDAVRMFLAYARGRGLKTGSLDVAVSAIPKYDGYHFREDRTHRSIFANVIAQRARCVQAEATLSGLSEENLRFLQEAYPYDRYGERVYRMKHVFDRALFNSQHSRRLLRQAEIQQTAEDCPDPWETEWVAPPEEPVTGLREVSLPADMENWAFAQQAAEERRRRELAEVTKRPRPASAEAASSSAGPEVASFDEVIAAIPYRTPDIYTTTGLRKMRAEGEAIQAAAKAAREAAAPRTGGRVMPAKEDIIGYSWDEDANLNEMLGASDVDYGAHDEEGMVILKKEDIPTMYLKEPPKWLKQPSKTLIGIVRGAIGRLPSRNGKWVLVQEVLDLLGEIKKVWIGRRYLLSIMAYDNKGRFQIAGTEKDVRSEYIDTAIWPLWIAAAHGHSSKIANEVDDNEIATCWYWDQSRSELGDAAAFQGTPIQAKGEYPPRLYHRTTRDAALAIVEGELVPGFGRSGKYHNYFAKATLDELGERGGVRANLAFEMVFDTTEVLQHAWLFETSSEGVLCREAVPGTCVLFVRDTSKNITIWSRPVPEAEAEGEEITVDAPALPSSAADPEPEFVLPEETDEEFIDVAEETEAPLPAPPSGGQDAYAIEDSTAYDMEDEVPEATQDALVEANTTDAAMDAEEPSIPEMTPGDLALARGEAEAPPMPPQPEAEYLPLPAPETGGRKRACPGCGFQHFVGQMICLGCGGSIIKASSQQQRKRVKTGRWFQEEAAARATGKRKSDLTVEDVLTNMRTEAGGRGLQSLDSAALEKAKQIYKLAEKSGYSTIVERFDNDVEFTLSSVRQGYDRDFLRIEDVLVHAALPNLGRSQAQRSLGTGTFGSGSGYDRVERLEAIARLLYFDEPQGPAALRAGLIEVITDPPLCIMWLGVAYSVRSFVEVFMAHKLIDRIQCFNQVVWLDASQEYTADEWVAWIKGRISYEVASGRRTYEEKQRQARESREAQARANERNMMWKGGMRATMKGKGKGASAPISHPYRRY</sequence>
<evidence type="ECO:0000313" key="7">
    <source>
        <dbReference type="Proteomes" id="UP000186817"/>
    </source>
</evidence>
<feature type="region of interest" description="Disordered" evidence="3">
    <location>
        <begin position="2134"/>
        <end position="2156"/>
    </location>
</feature>
<dbReference type="OrthoDB" id="432470at2759"/>
<feature type="compositionally biased region" description="Basic and acidic residues" evidence="3">
    <location>
        <begin position="1509"/>
        <end position="1519"/>
    </location>
</feature>
<feature type="region of interest" description="Disordered" evidence="3">
    <location>
        <begin position="2046"/>
        <end position="2075"/>
    </location>
</feature>
<feature type="coiled-coil region" evidence="2">
    <location>
        <begin position="94"/>
        <end position="128"/>
    </location>
</feature>
<dbReference type="SUPFAM" id="SSF56399">
    <property type="entry name" value="ADP-ribosylation"/>
    <property type="match status" value="1"/>
</dbReference>
<feature type="compositionally biased region" description="Basic and acidic residues" evidence="3">
    <location>
        <begin position="2189"/>
        <end position="2198"/>
    </location>
</feature>
<feature type="region of interest" description="Disordered" evidence="3">
    <location>
        <begin position="2693"/>
        <end position="2721"/>
    </location>
</feature>
<dbReference type="Proteomes" id="UP000186817">
    <property type="component" value="Unassembled WGS sequence"/>
</dbReference>
<feature type="compositionally biased region" description="Basic and acidic residues" evidence="3">
    <location>
        <begin position="2519"/>
        <end position="2528"/>
    </location>
</feature>
<evidence type="ECO:0000256" key="3">
    <source>
        <dbReference type="SAM" id="MobiDB-lite"/>
    </source>
</evidence>
<organism evidence="6 7">
    <name type="scientific">Symbiodinium microadriaticum</name>
    <name type="common">Dinoflagellate</name>
    <name type="synonym">Zooxanthella microadriatica</name>
    <dbReference type="NCBI Taxonomy" id="2951"/>
    <lineage>
        <taxon>Eukaryota</taxon>
        <taxon>Sar</taxon>
        <taxon>Alveolata</taxon>
        <taxon>Dinophyceae</taxon>
        <taxon>Suessiales</taxon>
        <taxon>Symbiodiniaceae</taxon>
        <taxon>Symbiodinium</taxon>
    </lineage>
</organism>
<keyword evidence="1" id="KW-0863">Zinc-finger</keyword>
<feature type="domain" description="C3H1-type" evidence="4">
    <location>
        <begin position="2540"/>
        <end position="2567"/>
    </location>
</feature>
<accession>A0A1Q9DGD9</accession>
<evidence type="ECO:0000256" key="2">
    <source>
        <dbReference type="SAM" id="Coils"/>
    </source>
</evidence>
<feature type="zinc finger region" description="C3H1-type" evidence="1">
    <location>
        <begin position="2540"/>
        <end position="2567"/>
    </location>
</feature>
<feature type="compositionally biased region" description="Acidic residues" evidence="3">
    <location>
        <begin position="2698"/>
        <end position="2711"/>
    </location>
</feature>